<name>A0A452XN60_AEGTS</name>
<reference evidence="8" key="1">
    <citation type="journal article" date="2014" name="Science">
        <title>Ancient hybridizations among the ancestral genomes of bread wheat.</title>
        <authorList>
            <consortium name="International Wheat Genome Sequencing Consortium,"/>
            <person name="Marcussen T."/>
            <person name="Sandve S.R."/>
            <person name="Heier L."/>
            <person name="Spannagl M."/>
            <person name="Pfeifer M."/>
            <person name="Jakobsen K.S."/>
            <person name="Wulff B.B."/>
            <person name="Steuernagel B."/>
            <person name="Mayer K.F."/>
            <person name="Olsen O.A."/>
        </authorList>
    </citation>
    <scope>NUCLEOTIDE SEQUENCE [LARGE SCALE GENOMIC DNA]</scope>
    <source>
        <strain evidence="8">cv. AL8/78</strain>
    </source>
</reference>
<evidence type="ECO:0000256" key="5">
    <source>
        <dbReference type="ARBA" id="ARBA00023316"/>
    </source>
</evidence>
<evidence type="ECO:0000256" key="3">
    <source>
        <dbReference type="ARBA" id="ARBA00022679"/>
    </source>
</evidence>
<dbReference type="EnsemblPlants" id="AET1Gv20072500.1">
    <property type="protein sequence ID" value="AET1Gv20072500.1"/>
    <property type="gene ID" value="AET1Gv20072500"/>
</dbReference>
<dbReference type="AlphaFoldDB" id="A0A452XN60"/>
<dbReference type="GO" id="GO:0009969">
    <property type="term" value="P:xyloglucan biosynthetic process"/>
    <property type="evidence" value="ECO:0007669"/>
    <property type="project" value="TreeGrafter"/>
</dbReference>
<evidence type="ECO:0000256" key="1">
    <source>
        <dbReference type="ARBA" id="ARBA00010481"/>
    </source>
</evidence>
<dbReference type="GO" id="GO:0042546">
    <property type="term" value="P:cell wall biogenesis"/>
    <property type="evidence" value="ECO:0007669"/>
    <property type="project" value="InterPro"/>
</dbReference>
<dbReference type="PANTHER" id="PTHR31889:SF54">
    <property type="entry name" value="FUCOSYLTRANSFERASE"/>
    <property type="match status" value="1"/>
</dbReference>
<evidence type="ECO:0000256" key="6">
    <source>
        <dbReference type="RuleBase" id="RU367004"/>
    </source>
</evidence>
<keyword evidence="5 6" id="KW-0961">Cell wall biogenesis/degradation</keyword>
<dbReference type="Gramene" id="AET1Gv20072500.2">
    <property type="protein sequence ID" value="AET1Gv20072500.2"/>
    <property type="gene ID" value="AET1Gv20072500"/>
</dbReference>
<comment type="similarity">
    <text evidence="1 6">Belongs to the glycosyltransferase 37 family.</text>
</comment>
<proteinExistence type="inferred from homology"/>
<keyword evidence="6" id="KW-0333">Golgi apparatus</keyword>
<dbReference type="EnsemblPlants" id="AET1Gv20072500.2">
    <property type="protein sequence ID" value="AET1Gv20072500.2"/>
    <property type="gene ID" value="AET1Gv20072500"/>
</dbReference>
<dbReference type="GO" id="GO:0008107">
    <property type="term" value="F:galactoside 2-alpha-L-fucosyltransferase activity"/>
    <property type="evidence" value="ECO:0007669"/>
    <property type="project" value="InterPro"/>
</dbReference>
<sequence>MKLYAGAPESYVNMLKNNVIRYDTPASSLPAHVYLHLEQIGQRLSDNIFCDDDQRLLGKFGWMILKSDSYFAMALFLTPMYDKELARMFPYKEAVFHHLGRYLLHPTNRVWGIVRRYYEAYIAGVDEKIGFQIRIFPERPVKFENMYDQLTRCIKEQRLLPELGKAEPAANAYGDGKVKAVMITSLYLGYYDKIRGMYYENPTKRGEIVAVYQPTHEEKQEYASNEHNHKALAEIYLLSYCDKIDMSAWSTFGYVAYGFAGVKPWILLRPDWDKEVSQVACVRSTSVEPSLHSPPALGCGAKKEVDVAVIKPYVHTHTTKTHIS</sequence>
<reference evidence="7" key="5">
    <citation type="journal article" date="2021" name="G3 (Bethesda)">
        <title>Aegilops tauschii genome assembly Aet v5.0 features greater sequence contiguity and improved annotation.</title>
        <authorList>
            <person name="Wang L."/>
            <person name="Zhu T."/>
            <person name="Rodriguez J.C."/>
            <person name="Deal K.R."/>
            <person name="Dubcovsky J."/>
            <person name="McGuire P.E."/>
            <person name="Lux T."/>
            <person name="Spannagl M."/>
            <person name="Mayer K.F.X."/>
            <person name="Baldrich P."/>
            <person name="Meyers B.C."/>
            <person name="Huo N."/>
            <person name="Gu Y.Q."/>
            <person name="Zhou H."/>
            <person name="Devos K.M."/>
            <person name="Bennetzen J.L."/>
            <person name="Unver T."/>
            <person name="Budak H."/>
            <person name="Gulick P.J."/>
            <person name="Galiba G."/>
            <person name="Kalapos B."/>
            <person name="Nelson D.R."/>
            <person name="Li P."/>
            <person name="You F.M."/>
            <person name="Luo M.C."/>
            <person name="Dvorak J."/>
        </authorList>
    </citation>
    <scope>NUCLEOTIDE SEQUENCE [LARGE SCALE GENOMIC DNA]</scope>
    <source>
        <strain evidence="7">cv. AL8/78</strain>
    </source>
</reference>
<evidence type="ECO:0000313" key="7">
    <source>
        <dbReference type="EnsemblPlants" id="AET1Gv20072500.2"/>
    </source>
</evidence>
<keyword evidence="3 6" id="KW-0808">Transferase</keyword>
<dbReference type="GO" id="GO:0032580">
    <property type="term" value="C:Golgi cisterna membrane"/>
    <property type="evidence" value="ECO:0007669"/>
    <property type="project" value="UniProtKB-SubCell"/>
</dbReference>
<evidence type="ECO:0000256" key="2">
    <source>
        <dbReference type="ARBA" id="ARBA00022676"/>
    </source>
</evidence>
<dbReference type="STRING" id="200361.A0A452XN60"/>
<reference evidence="7" key="3">
    <citation type="journal article" date="2017" name="Nature">
        <title>Genome sequence of the progenitor of the wheat D genome Aegilops tauschii.</title>
        <authorList>
            <person name="Luo M.C."/>
            <person name="Gu Y.Q."/>
            <person name="Puiu D."/>
            <person name="Wang H."/>
            <person name="Twardziok S.O."/>
            <person name="Deal K.R."/>
            <person name="Huo N."/>
            <person name="Zhu T."/>
            <person name="Wang L."/>
            <person name="Wang Y."/>
            <person name="McGuire P.E."/>
            <person name="Liu S."/>
            <person name="Long H."/>
            <person name="Ramasamy R.K."/>
            <person name="Rodriguez J.C."/>
            <person name="Van S.L."/>
            <person name="Yuan L."/>
            <person name="Wang Z."/>
            <person name="Xia Z."/>
            <person name="Xiao L."/>
            <person name="Anderson O.D."/>
            <person name="Ouyang S."/>
            <person name="Liang Y."/>
            <person name="Zimin A.V."/>
            <person name="Pertea G."/>
            <person name="Qi P."/>
            <person name="Bennetzen J.L."/>
            <person name="Dai X."/>
            <person name="Dawson M.W."/>
            <person name="Muller H.G."/>
            <person name="Kugler K."/>
            <person name="Rivarola-Duarte L."/>
            <person name="Spannagl M."/>
            <person name="Mayer K.F.X."/>
            <person name="Lu F.H."/>
            <person name="Bevan M.W."/>
            <person name="Leroy P."/>
            <person name="Li P."/>
            <person name="You F.M."/>
            <person name="Sun Q."/>
            <person name="Liu Z."/>
            <person name="Lyons E."/>
            <person name="Wicker T."/>
            <person name="Salzberg S.L."/>
            <person name="Devos K.M."/>
            <person name="Dvorak J."/>
        </authorList>
    </citation>
    <scope>NUCLEOTIDE SEQUENCE [LARGE SCALE GENOMIC DNA]</scope>
    <source>
        <strain evidence="7">cv. AL8/78</strain>
    </source>
</reference>
<dbReference type="GO" id="GO:0071555">
    <property type="term" value="P:cell wall organization"/>
    <property type="evidence" value="ECO:0007669"/>
    <property type="project" value="UniProtKB-UniRule"/>
</dbReference>
<reference evidence="8" key="2">
    <citation type="journal article" date="2017" name="Nat. Plants">
        <title>The Aegilops tauschii genome reveals multiple impacts of transposons.</title>
        <authorList>
            <person name="Zhao G."/>
            <person name="Zou C."/>
            <person name="Li K."/>
            <person name="Wang K."/>
            <person name="Li T."/>
            <person name="Gao L."/>
            <person name="Zhang X."/>
            <person name="Wang H."/>
            <person name="Yang Z."/>
            <person name="Liu X."/>
            <person name="Jiang W."/>
            <person name="Mao L."/>
            <person name="Kong X."/>
            <person name="Jiao Y."/>
            <person name="Jia J."/>
        </authorList>
    </citation>
    <scope>NUCLEOTIDE SEQUENCE [LARGE SCALE GENOMIC DNA]</scope>
    <source>
        <strain evidence="8">cv. AL8/78</strain>
    </source>
</reference>
<keyword evidence="4" id="KW-0325">Glycoprotein</keyword>
<comment type="function">
    <text evidence="6">May be involved in cell wall biosynthesis.</text>
</comment>
<reference evidence="7" key="4">
    <citation type="submission" date="2019-03" db="UniProtKB">
        <authorList>
            <consortium name="EnsemblPlants"/>
        </authorList>
    </citation>
    <scope>IDENTIFICATION</scope>
</reference>
<dbReference type="EC" id="2.4.1.-" evidence="6"/>
<dbReference type="InterPro" id="IPR004938">
    <property type="entry name" value="XG_FTase"/>
</dbReference>
<organism evidence="7 8">
    <name type="scientific">Aegilops tauschii subsp. strangulata</name>
    <name type="common">Goatgrass</name>
    <dbReference type="NCBI Taxonomy" id="200361"/>
    <lineage>
        <taxon>Eukaryota</taxon>
        <taxon>Viridiplantae</taxon>
        <taxon>Streptophyta</taxon>
        <taxon>Embryophyta</taxon>
        <taxon>Tracheophyta</taxon>
        <taxon>Spermatophyta</taxon>
        <taxon>Magnoliopsida</taxon>
        <taxon>Liliopsida</taxon>
        <taxon>Poales</taxon>
        <taxon>Poaceae</taxon>
        <taxon>BOP clade</taxon>
        <taxon>Pooideae</taxon>
        <taxon>Triticodae</taxon>
        <taxon>Triticeae</taxon>
        <taxon>Triticinae</taxon>
        <taxon>Aegilops</taxon>
    </lineage>
</organism>
<comment type="subcellular location">
    <subcellularLocation>
        <location evidence="6">Golgi apparatus</location>
        <location evidence="6">Golgi stack membrane</location>
        <topology evidence="6">Single-pass type II membrane protein</topology>
    </subcellularLocation>
</comment>
<keyword evidence="8" id="KW-1185">Reference proteome</keyword>
<evidence type="ECO:0000256" key="4">
    <source>
        <dbReference type="ARBA" id="ARBA00023180"/>
    </source>
</evidence>
<evidence type="ECO:0000313" key="8">
    <source>
        <dbReference type="Proteomes" id="UP000015105"/>
    </source>
</evidence>
<dbReference type="PANTHER" id="PTHR31889">
    <property type="entry name" value="FUCOSYLTRANSFERASE 2-RELATED"/>
    <property type="match status" value="1"/>
</dbReference>
<dbReference type="Pfam" id="PF03254">
    <property type="entry name" value="XG_FTase"/>
    <property type="match status" value="1"/>
</dbReference>
<keyword evidence="2 6" id="KW-0328">Glycosyltransferase</keyword>
<dbReference type="Proteomes" id="UP000015105">
    <property type="component" value="Chromosome 1D"/>
</dbReference>
<accession>A0A452XN60</accession>
<protein>
    <recommendedName>
        <fullName evidence="6">Fucosyltransferase</fullName>
        <ecNumber evidence="6">2.4.1.-</ecNumber>
    </recommendedName>
</protein>
<dbReference type="Gramene" id="AET1Gv20072500.1">
    <property type="protein sequence ID" value="AET1Gv20072500.1"/>
    <property type="gene ID" value="AET1Gv20072500"/>
</dbReference>